<evidence type="ECO:0000313" key="6">
    <source>
        <dbReference type="EMBL" id="RVU87575.1"/>
    </source>
</evidence>
<sequence length="803" mass="92520">MQELRQIIFYLFILGIPITIKAQFTITGKLMKQSNVPIVMAEVIMSTLENEAISSQLTNEQGYFEIKVPKRANYIIQIKQLGTILIEKNVEIKENTNLGILHPEKINKIEEITIISQKKIIERKVDRVIFNVQNSTRASSGDALDALKVTPGIRIQNDLITMIGKSGMGLMIDGRLMSLSSDDLTNYLKTIAADNIKSIEVITTPPAKYSAEGNSGLLNIILKKAKNDTWNTSIRTNLKQNTYFTGGLGGTFTYKKDKNSYVISTLYTNGSYKGTENSIIYYPNQQWKNRGIGKYYTNIWSNRLGYDYQVNKKWNLGIQYVGNISKPNINDSNEVTLVDNIRQQQTANINSIGESKRKKELNTINLHSNIDLDTIGKKISIDLDYLSYTSAVNRNFNTTTFALPQSGLSSKFQNTLNQTSQNIKNISTQVDIQHPLKWIHLNYGIRLSYSKTNNDIDLFDNTTGQPLKDSNQSNKFQFKENTQAIYISGNKTFGNEKWQTQLGMRLESTQTEGNSLTLNQITTKNYTQFFPTIYCMYKINDNKTISLSYSKRIYRPSFSNLNPFRWYTSNFSYSEGNPNLKPCISNNLEFNFNYKDNIGSSLFFLKETNNFGQVVMLNDNEYYQRITQLNYFDNYSIGLNQMLNYTKKKWWENQNTLYIYFQHSDSRIYPLTPKTNEGLGAQINTSNNFILKKDKTLSAGFDVSYIFPNRSGDLVYNYERTLISLYGRASFFEKKMQAIITIENLLKTNDFNTLSTRNMIDTKYKGYYDSRYINLQLIYKWGNNKISNKNRKVSNEEEKNRTN</sequence>
<dbReference type="InterPro" id="IPR041700">
    <property type="entry name" value="OMP_b-brl_3"/>
</dbReference>
<evidence type="ECO:0000256" key="3">
    <source>
        <dbReference type="ARBA" id="ARBA00023237"/>
    </source>
</evidence>
<name>A0AA94F4D5_9FLAO</name>
<dbReference type="PANTHER" id="PTHR40980">
    <property type="entry name" value="PLUG DOMAIN-CONTAINING PROTEIN"/>
    <property type="match status" value="1"/>
</dbReference>
<comment type="caution">
    <text evidence="6">The sequence shown here is derived from an EMBL/GenBank/DDBJ whole genome shotgun (WGS) entry which is preliminary data.</text>
</comment>
<gene>
    <name evidence="6" type="ORF">EJB19_04860</name>
</gene>
<keyword evidence="3" id="KW-0998">Cell outer membrane</keyword>
<dbReference type="EMBL" id="RWGX01000004">
    <property type="protein sequence ID" value="RVU87575.1"/>
    <property type="molecule type" value="Genomic_DNA"/>
</dbReference>
<organism evidence="6">
    <name type="scientific">Flavobacterium columnare</name>
    <dbReference type="NCBI Taxonomy" id="996"/>
    <lineage>
        <taxon>Bacteria</taxon>
        <taxon>Pseudomonadati</taxon>
        <taxon>Bacteroidota</taxon>
        <taxon>Flavobacteriia</taxon>
        <taxon>Flavobacteriales</taxon>
        <taxon>Flavobacteriaceae</taxon>
        <taxon>Flavobacterium</taxon>
    </lineage>
</organism>
<dbReference type="InterPro" id="IPR008969">
    <property type="entry name" value="CarboxyPept-like_regulatory"/>
</dbReference>
<dbReference type="RefSeq" id="WP_127821855.1">
    <property type="nucleotide sequence ID" value="NZ_RWGX02000016.1"/>
</dbReference>
<dbReference type="Pfam" id="PF14905">
    <property type="entry name" value="OMP_b-brl_3"/>
    <property type="match status" value="1"/>
</dbReference>
<feature type="domain" description="Outer membrane protein beta-barrel" evidence="5">
    <location>
        <begin position="372"/>
        <end position="779"/>
    </location>
</feature>
<dbReference type="InterPro" id="IPR036942">
    <property type="entry name" value="Beta-barrel_TonB_sf"/>
</dbReference>
<dbReference type="Pfam" id="PF13715">
    <property type="entry name" value="CarbopepD_reg_2"/>
    <property type="match status" value="1"/>
</dbReference>
<keyword evidence="4" id="KW-0812">Transmembrane</keyword>
<dbReference type="SUPFAM" id="SSF56935">
    <property type="entry name" value="Porins"/>
    <property type="match status" value="1"/>
</dbReference>
<evidence type="ECO:0000256" key="1">
    <source>
        <dbReference type="ARBA" id="ARBA00004442"/>
    </source>
</evidence>
<evidence type="ECO:0000259" key="5">
    <source>
        <dbReference type="Pfam" id="PF14905"/>
    </source>
</evidence>
<evidence type="ECO:0000256" key="4">
    <source>
        <dbReference type="SAM" id="Phobius"/>
    </source>
</evidence>
<comment type="subcellular location">
    <subcellularLocation>
        <location evidence="1">Cell outer membrane</location>
    </subcellularLocation>
</comment>
<dbReference type="AlphaFoldDB" id="A0AA94F4D5"/>
<proteinExistence type="predicted"/>
<keyword evidence="4" id="KW-1133">Transmembrane helix</keyword>
<dbReference type="PANTHER" id="PTHR40980:SF4">
    <property type="entry name" value="TONB-DEPENDENT RECEPTOR-LIKE BETA-BARREL DOMAIN-CONTAINING PROTEIN"/>
    <property type="match status" value="1"/>
</dbReference>
<protein>
    <submittedName>
        <fullName evidence="6">TonB-dependent receptor</fullName>
    </submittedName>
</protein>
<keyword evidence="2 4" id="KW-0472">Membrane</keyword>
<dbReference type="SUPFAM" id="SSF49464">
    <property type="entry name" value="Carboxypeptidase regulatory domain-like"/>
    <property type="match status" value="1"/>
</dbReference>
<feature type="transmembrane region" description="Helical" evidence="4">
    <location>
        <begin position="7"/>
        <end position="26"/>
    </location>
</feature>
<dbReference type="GO" id="GO:0009279">
    <property type="term" value="C:cell outer membrane"/>
    <property type="evidence" value="ECO:0007669"/>
    <property type="project" value="UniProtKB-SubCell"/>
</dbReference>
<keyword evidence="6" id="KW-0675">Receptor</keyword>
<reference evidence="6" key="1">
    <citation type="submission" date="2018-12" db="EMBL/GenBank/DDBJ databases">
        <title>Draft genome sequence of Flaovobacterium columnare BGFS27 isolated from channel catfish in Alabama.</title>
        <authorList>
            <person name="Cai W."/>
            <person name="Arias C."/>
        </authorList>
    </citation>
    <scope>NUCLEOTIDE SEQUENCE [LARGE SCALE GENOMIC DNA]</scope>
    <source>
        <strain evidence="6">BGFS27</strain>
    </source>
</reference>
<evidence type="ECO:0000256" key="2">
    <source>
        <dbReference type="ARBA" id="ARBA00023136"/>
    </source>
</evidence>
<accession>A0AA94F4D5</accession>
<dbReference type="Gene3D" id="2.40.170.20">
    <property type="entry name" value="TonB-dependent receptor, beta-barrel domain"/>
    <property type="match status" value="1"/>
</dbReference>